<feature type="domain" description="Clp ATPase C-terminal" evidence="4">
    <location>
        <begin position="123"/>
        <end position="161"/>
    </location>
</feature>
<dbReference type="Pfam" id="PF10431">
    <property type="entry name" value="ClpB_D2-small"/>
    <property type="match status" value="1"/>
</dbReference>
<dbReference type="InterPro" id="IPR027417">
    <property type="entry name" value="P-loop_NTPase"/>
</dbReference>
<feature type="domain" description="ATPase AAA-type core" evidence="3">
    <location>
        <begin position="1"/>
        <end position="50"/>
    </location>
</feature>
<proteinExistence type="predicted"/>
<dbReference type="InterPro" id="IPR019489">
    <property type="entry name" value="Clp_ATPase_C"/>
</dbReference>
<evidence type="ECO:0000256" key="1">
    <source>
        <dbReference type="ARBA" id="ARBA00022741"/>
    </source>
</evidence>
<sequence length="178" mass="20579">MSKNIEKHAVSRLLGVPPRYVGYDGGQRTVALRRGPYCVVLFDELEKARPMRLTYYYLWAHRILEMLQRPHGDKDESMYDVMRRQVVELASGRFRPEFMDRVDEYIVFQPLDATEIRCIVEMQLGFHPNLGSRPPKRVIQQVIENVIAMGILRGEFDEEDGISDDTSESVYPTVIGQG</sequence>
<dbReference type="PANTHER" id="PTHR11638">
    <property type="entry name" value="ATP-DEPENDENT CLP PROTEASE"/>
    <property type="match status" value="1"/>
</dbReference>
<organism evidence="5 6">
    <name type="scientific">Centaurea solstitialis</name>
    <name type="common">yellow star-thistle</name>
    <dbReference type="NCBI Taxonomy" id="347529"/>
    <lineage>
        <taxon>Eukaryota</taxon>
        <taxon>Viridiplantae</taxon>
        <taxon>Streptophyta</taxon>
        <taxon>Embryophyta</taxon>
        <taxon>Tracheophyta</taxon>
        <taxon>Spermatophyta</taxon>
        <taxon>Magnoliopsida</taxon>
        <taxon>eudicotyledons</taxon>
        <taxon>Gunneridae</taxon>
        <taxon>Pentapetalae</taxon>
        <taxon>asterids</taxon>
        <taxon>campanulids</taxon>
        <taxon>Asterales</taxon>
        <taxon>Asteraceae</taxon>
        <taxon>Carduoideae</taxon>
        <taxon>Cardueae</taxon>
        <taxon>Centaureinae</taxon>
        <taxon>Centaurea</taxon>
    </lineage>
</organism>
<evidence type="ECO:0000259" key="4">
    <source>
        <dbReference type="Pfam" id="PF10431"/>
    </source>
</evidence>
<keyword evidence="6" id="KW-1185">Reference proteome</keyword>
<gene>
    <name evidence="5" type="ORF">OSB04_022181</name>
</gene>
<evidence type="ECO:0000313" key="6">
    <source>
        <dbReference type="Proteomes" id="UP001172457"/>
    </source>
</evidence>
<dbReference type="SUPFAM" id="SSF52540">
    <property type="entry name" value="P-loop containing nucleoside triphosphate hydrolases"/>
    <property type="match status" value="1"/>
</dbReference>
<dbReference type="GO" id="GO:0005737">
    <property type="term" value="C:cytoplasm"/>
    <property type="evidence" value="ECO:0007669"/>
    <property type="project" value="TreeGrafter"/>
</dbReference>
<keyword evidence="2" id="KW-0067">ATP-binding</keyword>
<dbReference type="GO" id="GO:0005524">
    <property type="term" value="F:ATP binding"/>
    <property type="evidence" value="ECO:0007669"/>
    <property type="project" value="UniProtKB-KW"/>
</dbReference>
<comment type="caution">
    <text evidence="5">The sequence shown here is derived from an EMBL/GenBank/DDBJ whole genome shotgun (WGS) entry which is preliminary data.</text>
</comment>
<protein>
    <submittedName>
        <fullName evidence="5">Uncharacterized protein</fullName>
    </submittedName>
</protein>
<evidence type="ECO:0000313" key="5">
    <source>
        <dbReference type="EMBL" id="KAJ9549638.1"/>
    </source>
</evidence>
<dbReference type="EMBL" id="JARYMX010000005">
    <property type="protein sequence ID" value="KAJ9549638.1"/>
    <property type="molecule type" value="Genomic_DNA"/>
</dbReference>
<dbReference type="Pfam" id="PF07724">
    <property type="entry name" value="AAA_2"/>
    <property type="match status" value="1"/>
</dbReference>
<keyword evidence="1" id="KW-0547">Nucleotide-binding</keyword>
<accession>A0AA38TFG4</accession>
<dbReference type="GO" id="GO:0034605">
    <property type="term" value="P:cellular response to heat"/>
    <property type="evidence" value="ECO:0007669"/>
    <property type="project" value="TreeGrafter"/>
</dbReference>
<dbReference type="Proteomes" id="UP001172457">
    <property type="component" value="Chromosome 5"/>
</dbReference>
<dbReference type="InterPro" id="IPR003959">
    <property type="entry name" value="ATPase_AAA_core"/>
</dbReference>
<dbReference type="PANTHER" id="PTHR11638:SF18">
    <property type="entry name" value="HEAT SHOCK PROTEIN 104"/>
    <property type="match status" value="1"/>
</dbReference>
<dbReference type="AlphaFoldDB" id="A0AA38TFG4"/>
<dbReference type="GO" id="GO:0016887">
    <property type="term" value="F:ATP hydrolysis activity"/>
    <property type="evidence" value="ECO:0007669"/>
    <property type="project" value="InterPro"/>
</dbReference>
<evidence type="ECO:0000259" key="3">
    <source>
        <dbReference type="Pfam" id="PF07724"/>
    </source>
</evidence>
<dbReference type="InterPro" id="IPR050130">
    <property type="entry name" value="ClpA_ClpB"/>
</dbReference>
<reference evidence="5" key="1">
    <citation type="submission" date="2023-03" db="EMBL/GenBank/DDBJ databases">
        <title>Chromosome-scale reference genome and RAD-based genetic map of yellow starthistle (Centaurea solstitialis) reveal putative structural variation and QTLs associated with invader traits.</title>
        <authorList>
            <person name="Reatini B."/>
            <person name="Cang F.A."/>
            <person name="Jiang Q."/>
            <person name="Mckibben M.T.W."/>
            <person name="Barker M.S."/>
            <person name="Rieseberg L.H."/>
            <person name="Dlugosch K.M."/>
        </authorList>
    </citation>
    <scope>NUCLEOTIDE SEQUENCE</scope>
    <source>
        <strain evidence="5">CAN-66</strain>
        <tissue evidence="5">Leaf</tissue>
    </source>
</reference>
<name>A0AA38TFG4_9ASTR</name>
<evidence type="ECO:0000256" key="2">
    <source>
        <dbReference type="ARBA" id="ARBA00022840"/>
    </source>
</evidence>
<dbReference type="Gene3D" id="3.40.50.300">
    <property type="entry name" value="P-loop containing nucleotide triphosphate hydrolases"/>
    <property type="match status" value="1"/>
</dbReference>